<dbReference type="AlphaFoldDB" id="A0AAV7PDI7"/>
<dbReference type="EMBL" id="JANPWB010000011">
    <property type="protein sequence ID" value="KAJ1126180.1"/>
    <property type="molecule type" value="Genomic_DNA"/>
</dbReference>
<proteinExistence type="predicted"/>
<keyword evidence="2" id="KW-1185">Reference proteome</keyword>
<dbReference type="Proteomes" id="UP001066276">
    <property type="component" value="Chromosome 7"/>
</dbReference>
<organism evidence="1 2">
    <name type="scientific">Pleurodeles waltl</name>
    <name type="common">Iberian ribbed newt</name>
    <dbReference type="NCBI Taxonomy" id="8319"/>
    <lineage>
        <taxon>Eukaryota</taxon>
        <taxon>Metazoa</taxon>
        <taxon>Chordata</taxon>
        <taxon>Craniata</taxon>
        <taxon>Vertebrata</taxon>
        <taxon>Euteleostomi</taxon>
        <taxon>Amphibia</taxon>
        <taxon>Batrachia</taxon>
        <taxon>Caudata</taxon>
        <taxon>Salamandroidea</taxon>
        <taxon>Salamandridae</taxon>
        <taxon>Pleurodelinae</taxon>
        <taxon>Pleurodeles</taxon>
    </lineage>
</organism>
<comment type="caution">
    <text evidence="1">The sequence shown here is derived from an EMBL/GenBank/DDBJ whole genome shotgun (WGS) entry which is preliminary data.</text>
</comment>
<name>A0AAV7PDI7_PLEWA</name>
<protein>
    <submittedName>
        <fullName evidence="1">Uncharacterized protein</fullName>
    </submittedName>
</protein>
<evidence type="ECO:0000313" key="1">
    <source>
        <dbReference type="EMBL" id="KAJ1126180.1"/>
    </source>
</evidence>
<accession>A0AAV7PDI7</accession>
<sequence>MNNVRGNFCVECAVLRRCFHVTTNIGGQAPQLEDLCGFDYFQQTACNRGAASSGVTGGKLGRLFVGRPGRGCAAK</sequence>
<reference evidence="1" key="1">
    <citation type="journal article" date="2022" name="bioRxiv">
        <title>Sequencing and chromosome-scale assembly of the giantPleurodeles waltlgenome.</title>
        <authorList>
            <person name="Brown T."/>
            <person name="Elewa A."/>
            <person name="Iarovenko S."/>
            <person name="Subramanian E."/>
            <person name="Araus A.J."/>
            <person name="Petzold A."/>
            <person name="Susuki M."/>
            <person name="Suzuki K.-i.T."/>
            <person name="Hayashi T."/>
            <person name="Toyoda A."/>
            <person name="Oliveira C."/>
            <person name="Osipova E."/>
            <person name="Leigh N.D."/>
            <person name="Simon A."/>
            <person name="Yun M.H."/>
        </authorList>
    </citation>
    <scope>NUCLEOTIDE SEQUENCE</scope>
    <source>
        <strain evidence="1">20211129_DDA</strain>
        <tissue evidence="1">Liver</tissue>
    </source>
</reference>
<evidence type="ECO:0000313" key="2">
    <source>
        <dbReference type="Proteomes" id="UP001066276"/>
    </source>
</evidence>
<gene>
    <name evidence="1" type="ORF">NDU88_004588</name>
</gene>